<evidence type="ECO:0000256" key="1">
    <source>
        <dbReference type="SAM" id="SignalP"/>
    </source>
</evidence>
<dbReference type="Proteomes" id="UP000822688">
    <property type="component" value="Chromosome V"/>
</dbReference>
<reference evidence="2" key="1">
    <citation type="submission" date="2020-06" db="EMBL/GenBank/DDBJ databases">
        <title>WGS assembly of Ceratodon purpureus strain R40.</title>
        <authorList>
            <person name="Carey S.B."/>
            <person name="Jenkins J."/>
            <person name="Shu S."/>
            <person name="Lovell J.T."/>
            <person name="Sreedasyam A."/>
            <person name="Maumus F."/>
            <person name="Tiley G.P."/>
            <person name="Fernandez-Pozo N."/>
            <person name="Barry K."/>
            <person name="Chen C."/>
            <person name="Wang M."/>
            <person name="Lipzen A."/>
            <person name="Daum C."/>
            <person name="Saski C.A."/>
            <person name="Payton A.C."/>
            <person name="Mcbreen J.C."/>
            <person name="Conrad R.E."/>
            <person name="Kollar L.M."/>
            <person name="Olsson S."/>
            <person name="Huttunen S."/>
            <person name="Landis J.B."/>
            <person name="Wickett N.J."/>
            <person name="Johnson M.G."/>
            <person name="Rensing S.A."/>
            <person name="Grimwood J."/>
            <person name="Schmutz J."/>
            <person name="Mcdaniel S.F."/>
        </authorList>
    </citation>
    <scope>NUCLEOTIDE SEQUENCE</scope>
    <source>
        <strain evidence="2">R40</strain>
    </source>
</reference>
<evidence type="ECO:0000313" key="3">
    <source>
        <dbReference type="Proteomes" id="UP000822688"/>
    </source>
</evidence>
<keyword evidence="3" id="KW-1185">Reference proteome</keyword>
<gene>
    <name evidence="2" type="ORF">KC19_VG330000</name>
</gene>
<evidence type="ECO:0000313" key="2">
    <source>
        <dbReference type="EMBL" id="KAG0575248.1"/>
    </source>
</evidence>
<name>A0A8T0HXZ9_CERPU</name>
<sequence length="59" mass="6428">MLAAAAGLAYFLSNLLRLEVCFLSVAVYFELPRPALFEAFVKIQRLASQFCLSSATAAL</sequence>
<feature type="chain" id="PRO_5035722288" evidence="1">
    <location>
        <begin position="18"/>
        <end position="59"/>
    </location>
</feature>
<accession>A0A8T0HXZ9</accession>
<organism evidence="2 3">
    <name type="scientific">Ceratodon purpureus</name>
    <name type="common">Fire moss</name>
    <name type="synonym">Dicranum purpureum</name>
    <dbReference type="NCBI Taxonomy" id="3225"/>
    <lineage>
        <taxon>Eukaryota</taxon>
        <taxon>Viridiplantae</taxon>
        <taxon>Streptophyta</taxon>
        <taxon>Embryophyta</taxon>
        <taxon>Bryophyta</taxon>
        <taxon>Bryophytina</taxon>
        <taxon>Bryopsida</taxon>
        <taxon>Dicranidae</taxon>
        <taxon>Pseudoditrichales</taxon>
        <taxon>Ditrichaceae</taxon>
        <taxon>Ceratodon</taxon>
    </lineage>
</organism>
<dbReference type="AlphaFoldDB" id="A0A8T0HXZ9"/>
<keyword evidence="1" id="KW-0732">Signal</keyword>
<protein>
    <submittedName>
        <fullName evidence="2">Uncharacterized protein</fullName>
    </submittedName>
</protein>
<feature type="signal peptide" evidence="1">
    <location>
        <begin position="1"/>
        <end position="17"/>
    </location>
</feature>
<dbReference type="EMBL" id="CM026426">
    <property type="protein sequence ID" value="KAG0575248.1"/>
    <property type="molecule type" value="Genomic_DNA"/>
</dbReference>
<proteinExistence type="predicted"/>
<comment type="caution">
    <text evidence="2">The sequence shown here is derived from an EMBL/GenBank/DDBJ whole genome shotgun (WGS) entry which is preliminary data.</text>
</comment>